<feature type="compositionally biased region" description="Pro residues" evidence="1">
    <location>
        <begin position="202"/>
        <end position="215"/>
    </location>
</feature>
<feature type="compositionally biased region" description="Low complexity" evidence="1">
    <location>
        <begin position="466"/>
        <end position="476"/>
    </location>
</feature>
<feature type="compositionally biased region" description="Low complexity" evidence="1">
    <location>
        <begin position="579"/>
        <end position="596"/>
    </location>
</feature>
<evidence type="ECO:0000313" key="3">
    <source>
        <dbReference type="EMBL" id="CCM12517.1"/>
    </source>
</evidence>
<feature type="region of interest" description="Disordered" evidence="1">
    <location>
        <begin position="752"/>
        <end position="771"/>
    </location>
</feature>
<dbReference type="PANTHER" id="PTHR24094">
    <property type="entry name" value="SECRETED PROTEIN"/>
    <property type="match status" value="1"/>
</dbReference>
<dbReference type="EMBL" id="CALQ01000016">
    <property type="protein sequence ID" value="CCM12517.1"/>
    <property type="molecule type" value="Genomic_DNA"/>
</dbReference>
<feature type="region of interest" description="Disordered" evidence="1">
    <location>
        <begin position="58"/>
        <end position="106"/>
    </location>
</feature>
<proteinExistence type="predicted"/>
<feature type="domain" description="AMP-dependent synthetase/ligase" evidence="2">
    <location>
        <begin position="1167"/>
        <end position="1396"/>
    </location>
</feature>
<keyword evidence="3" id="KW-0436">Ligase</keyword>
<organism evidence="3">
    <name type="scientific">Leishmania guyanensis</name>
    <dbReference type="NCBI Taxonomy" id="5670"/>
    <lineage>
        <taxon>Eukaryota</taxon>
        <taxon>Discoba</taxon>
        <taxon>Euglenozoa</taxon>
        <taxon>Kinetoplastea</taxon>
        <taxon>Metakinetoplastina</taxon>
        <taxon>Trypanosomatida</taxon>
        <taxon>Trypanosomatidae</taxon>
        <taxon>Leishmaniinae</taxon>
        <taxon>Leishmania</taxon>
        <taxon>Leishmania guyanensis species complex</taxon>
    </lineage>
</organism>
<feature type="region of interest" description="Disordered" evidence="1">
    <location>
        <begin position="782"/>
        <end position="847"/>
    </location>
</feature>
<feature type="region of interest" description="Disordered" evidence="1">
    <location>
        <begin position="527"/>
        <end position="603"/>
    </location>
</feature>
<feature type="compositionally biased region" description="Acidic residues" evidence="1">
    <location>
        <begin position="834"/>
        <end position="847"/>
    </location>
</feature>
<reference evidence="3" key="1">
    <citation type="submission" date="2012-08" db="EMBL/GenBank/DDBJ databases">
        <title>Comparative genomics of metastatic and non-metastatic Leishmania guyanensis provides insights into polygenic factors involved in Leishmania RNA virus infection.</title>
        <authorList>
            <person name="Smith D."/>
            <person name="Hertz-Fowler C."/>
            <person name="Martin R."/>
            <person name="Dickens N."/>
            <person name="Fasel N."/>
            <person name="Falquet L."/>
            <person name="Beverley S."/>
            <person name="Zangger H."/>
            <person name="Calderon-Copete S."/>
            <person name="Mottram J."/>
            <person name="Xenarios I."/>
        </authorList>
    </citation>
    <scope>NUCLEOTIDE SEQUENCE</scope>
    <source>
        <strain evidence="3">MHOM/BR/75/M4147/SSU:IR2SAT-LUC</strain>
    </source>
</reference>
<feature type="region of interest" description="Disordered" evidence="1">
    <location>
        <begin position="433"/>
        <end position="484"/>
    </location>
</feature>
<dbReference type="GO" id="GO:0016874">
    <property type="term" value="F:ligase activity"/>
    <property type="evidence" value="ECO:0007669"/>
    <property type="project" value="UniProtKB-KW"/>
</dbReference>
<evidence type="ECO:0000256" key="1">
    <source>
        <dbReference type="SAM" id="MobiDB-lite"/>
    </source>
</evidence>
<protein>
    <submittedName>
        <fullName evidence="3">Long-chain-fatty-acid-CoA ligase, putative</fullName>
    </submittedName>
</protein>
<feature type="compositionally biased region" description="Basic and acidic residues" evidence="1">
    <location>
        <begin position="785"/>
        <end position="795"/>
    </location>
</feature>
<name>A0A1E1IN26_LEIGU</name>
<sequence>MGTLLVTLLQCRNSQSLYPNLRATQHNHYTSFQQQCSVPLLADARHYNQHSRQDSPLIATTTTTTPTGAVSDEATERTAVASRAGETEKGAPPPTSFAGAVSDMSASDKHVVNPPEVRNDGDNTGAGATDVDVDAAAEISRLLLTRLLATKSVPIPPSASQVHPQLHHHAIEQPAVDNALYTSSLPVVPPLASAGVASSPSTTPPMQPQDRPPSPSTMVFMPSATATAPLTPAASPRRQRSNNAVPPLSMLATATSTQTPTPHLAPAGGLTISPPAGAPVAKDCNSVKRLVLPGDALHCRAPPSTCGNAAAARTDEEEDAGGGDVDEDEDEVGPMDCADAFQYFFDEDEKAYRDVESVVYAAPQMARVPLPTLRDYYLNQHTALYTEKASSAALTTQSVPSVLAGSMAPTIPSVFLLDTAANAGGEDMTIKVATWSPTPPLPKQQQPQKGLHDPQETPSSRRDAPRTSTTRTLLTTGEGLDSTAHDTGRFISLVEEMAAACRRIGAAPLVCWRSIDRVTELPPEDPLWRRLTNGGGGGGGRVDNARGEIEDDTSCPPVSDVPRKRCSHPSAPLVGDGGSSAAAPLPSLQQQQQQDQQHSEPPSLYYLGPQQYMTADVWWSRVEAFGFGLCSMGLRPGDLIGIVEDTRWEWLVTCYAAWSVGLVVVVFDSSARTMARAAMDTAPEMKALVCSPVVHRALRRHFDDAAAAAAAAARSARAPAPLTPTSVSSMKDYDGDEGDMYDGNHGACASGDAAGTVPPQWTSVQPRKKRHAHPSMFIVVRRSGPPRDCRSDGGDVHAAAMRSSASSDAAPGSWWSRANMREPQSSHRTHDPGVEGDNEAGDEGEDEEEALWWSDVLMHGEKKLRVWRQRKLREQRLQQQQARLRYQQQQRCARAGGGGSGGAAAPSSPSGTSRHCLRGSSGLGMDDFYGSTSTAAASQDGSTASATASAKPGPTAAVSDSGMSTAQAASDSAKTTPIMLLGAAAAAAVKGGKSGSSTRLSVNAPARRVLVPMEERKALTEFPRRRTCGGSLRTMPTSSLLAGNAALTGTPPMAIKDGLPRLPLAPLRPDDLAFIFYTEGDPKGVLLTHGALKASVAAHHEYLNSTDIGGSDDGLRRAAGVGDMATATAVSNSGSTAESTGRGGQGNSRIARYTTAYMPALRSRSAPAGRPSYMAYLPLHDIGEFVAETAALVRGLLVCYGTRRTLFDTWARPHGDLTEYRPTVFPALPATLARLRRTVESMVSTGYRQLLFEAAYEARRQAMRRGLHTPFLLTTIFAPSRELLGGRCRLVLVRGGPGAAALHPRDQEYLSVVCGVSLVQSYGVTEASGCGLQQAYCSTQLDSIGGPLGPVHVKMRDVFATAAAPSSGGGCGWSHQSERPTGELLLRGPTVMAGYYRQPERTAAVLEKSGWLHTEDVVERCPDGSFRRIASLRPHHATTSNGHCIALEPLEALYAQHPLCLEGGVCVLVHPYRRYVCALVLTDEHHLWDFLQTTAAAVARPASSYSPPSSSTSQQRSWILSAIGEWPQCLGDSALNQVAATSLVAWATQHGGIAPHECVRHVRVLHGVWDAAHYTRTATGRLFRPAIHQRYSGVIQELFADED</sequence>
<feature type="region of interest" description="Disordered" evidence="1">
    <location>
        <begin position="888"/>
        <end position="919"/>
    </location>
</feature>
<feature type="region of interest" description="Disordered" evidence="1">
    <location>
        <begin position="193"/>
        <end position="221"/>
    </location>
</feature>
<feature type="compositionally biased region" description="Low complexity" evidence="1">
    <location>
        <begin position="798"/>
        <end position="810"/>
    </location>
</feature>
<feature type="region of interest" description="Disordered" evidence="1">
    <location>
        <begin position="1129"/>
        <end position="1148"/>
    </location>
</feature>
<feature type="compositionally biased region" description="Basic and acidic residues" evidence="1">
    <location>
        <begin position="824"/>
        <end position="833"/>
    </location>
</feature>
<feature type="compositionally biased region" description="Basic and acidic residues" evidence="1">
    <location>
        <begin position="450"/>
        <end position="465"/>
    </location>
</feature>
<dbReference type="SUPFAM" id="SSF56801">
    <property type="entry name" value="Acetyl-CoA synthetase-like"/>
    <property type="match status" value="1"/>
</dbReference>
<dbReference type="PANTHER" id="PTHR24094:SF15">
    <property type="entry name" value="AMP-DEPENDENT SYNTHETASE_LIGASE DOMAIN-CONTAINING PROTEIN-RELATED"/>
    <property type="match status" value="1"/>
</dbReference>
<feature type="compositionally biased region" description="Polar residues" evidence="1">
    <location>
        <begin position="933"/>
        <end position="948"/>
    </location>
</feature>
<accession>A0A1E1IN26</accession>
<feature type="region of interest" description="Disordered" evidence="1">
    <location>
        <begin position="933"/>
        <end position="963"/>
    </location>
</feature>
<feature type="domain" description="AMP-dependent synthetase/ligase" evidence="2">
    <location>
        <begin position="593"/>
        <end position="706"/>
    </location>
</feature>
<dbReference type="Gene3D" id="3.40.50.12780">
    <property type="entry name" value="N-terminal domain of ligase-like"/>
    <property type="match status" value="2"/>
</dbReference>
<evidence type="ECO:0000259" key="2">
    <source>
        <dbReference type="Pfam" id="PF00501"/>
    </source>
</evidence>
<feature type="compositionally biased region" description="Polar residues" evidence="1">
    <location>
        <begin position="1129"/>
        <end position="1139"/>
    </location>
</feature>
<gene>
    <name evidence="3" type="primary">LgM4147LRVhigh.01.00020.00010</name>
    <name evidence="3" type="ORF">BN36_0100470</name>
</gene>
<dbReference type="Pfam" id="PF00501">
    <property type="entry name" value="AMP-binding"/>
    <property type="match status" value="2"/>
</dbReference>
<dbReference type="InterPro" id="IPR000873">
    <property type="entry name" value="AMP-dep_synth/lig_dom"/>
</dbReference>
<feature type="compositionally biased region" description="Acidic residues" evidence="1">
    <location>
        <begin position="315"/>
        <end position="331"/>
    </location>
</feature>
<feature type="region of interest" description="Disordered" evidence="1">
    <location>
        <begin position="305"/>
        <end position="331"/>
    </location>
</feature>
<dbReference type="InterPro" id="IPR042099">
    <property type="entry name" value="ANL_N_sf"/>
</dbReference>